<dbReference type="NCBIfam" id="TIGR00099">
    <property type="entry name" value="Cof-subfamily"/>
    <property type="match status" value="1"/>
</dbReference>
<dbReference type="GO" id="GO:0016791">
    <property type="term" value="F:phosphatase activity"/>
    <property type="evidence" value="ECO:0007669"/>
    <property type="project" value="TreeGrafter"/>
</dbReference>
<sequence>MIKLIVSDMDGTLLGKDHDISEGNLKAIRKAEEMGVHFSIATGRAYEDVKPFLDKYKLNCECITQNGAEYRDEKGTILQGIYIDINKVRDILNIMGGEGFTSEIYTDKGFYTINTEEETLKGMAYRVQTFNPEIKSYEEALIKAKENTHFINLNYIKDINEFLNTDVKIGKFVAFFNSVDKISKLKMKLEAIDGLAISSSFITNIEINHIEAQKGIILAKVAKKMGLKKEEVMVVGDSFNDWSMFTEFPISFAMGNAIPEIKKAAKYVTDTNDKDGVAKAIYKALA</sequence>
<name>A0A1W1WX86_9CLOT</name>
<dbReference type="GO" id="GO:0000287">
    <property type="term" value="F:magnesium ion binding"/>
    <property type="evidence" value="ECO:0007669"/>
    <property type="project" value="TreeGrafter"/>
</dbReference>
<dbReference type="RefSeq" id="WP_084113257.1">
    <property type="nucleotide sequence ID" value="NZ_FWXH01000002.1"/>
</dbReference>
<dbReference type="InterPro" id="IPR006379">
    <property type="entry name" value="HAD-SF_hydro_IIB"/>
</dbReference>
<dbReference type="InterPro" id="IPR023214">
    <property type="entry name" value="HAD_sf"/>
</dbReference>
<dbReference type="OrthoDB" id="9781413at2"/>
<dbReference type="Pfam" id="PF08282">
    <property type="entry name" value="Hydrolase_3"/>
    <property type="match status" value="1"/>
</dbReference>
<dbReference type="CDD" id="cd07516">
    <property type="entry name" value="HAD_Pase"/>
    <property type="match status" value="1"/>
</dbReference>
<dbReference type="PANTHER" id="PTHR10000:SF55">
    <property type="entry name" value="5-AMINO-6-(5-PHOSPHO-D-RIBITYLAMINO)URACIL PHOSPHATASE YCSE"/>
    <property type="match status" value="1"/>
</dbReference>
<dbReference type="PANTHER" id="PTHR10000">
    <property type="entry name" value="PHOSPHOSERINE PHOSPHATASE"/>
    <property type="match status" value="1"/>
</dbReference>
<dbReference type="SFLD" id="SFLDG01140">
    <property type="entry name" value="C2.B:_Phosphomannomutase_and_P"/>
    <property type="match status" value="1"/>
</dbReference>
<dbReference type="Proteomes" id="UP000192468">
    <property type="component" value="Unassembled WGS sequence"/>
</dbReference>
<dbReference type="InterPro" id="IPR036412">
    <property type="entry name" value="HAD-like_sf"/>
</dbReference>
<accession>A0A1W1WX86</accession>
<proteinExistence type="predicted"/>
<dbReference type="SFLD" id="SFLDS00003">
    <property type="entry name" value="Haloacid_Dehalogenase"/>
    <property type="match status" value="1"/>
</dbReference>
<dbReference type="InterPro" id="IPR000150">
    <property type="entry name" value="Cof"/>
</dbReference>
<reference evidence="1 2" key="1">
    <citation type="submission" date="2017-04" db="EMBL/GenBank/DDBJ databases">
        <authorList>
            <person name="Afonso C.L."/>
            <person name="Miller P.J."/>
            <person name="Scott M.A."/>
            <person name="Spackman E."/>
            <person name="Goraichik I."/>
            <person name="Dimitrov K.M."/>
            <person name="Suarez D.L."/>
            <person name="Swayne D.E."/>
        </authorList>
    </citation>
    <scope>NUCLEOTIDE SEQUENCE [LARGE SCALE GENOMIC DNA]</scope>
    <source>
        <strain evidence="1 2">DSM 12555</strain>
    </source>
</reference>
<gene>
    <name evidence="1" type="ORF">SAMN02745134_00025</name>
</gene>
<dbReference type="SUPFAM" id="SSF56784">
    <property type="entry name" value="HAD-like"/>
    <property type="match status" value="1"/>
</dbReference>
<dbReference type="Gene3D" id="3.30.1240.10">
    <property type="match status" value="1"/>
</dbReference>
<evidence type="ECO:0000313" key="1">
    <source>
        <dbReference type="EMBL" id="SMC16213.1"/>
    </source>
</evidence>
<protein>
    <recommendedName>
        <fullName evidence="3">Cof subfamily of IIB subfamily of haloacid dehalogenase superfamily/HAD-superfamily hydrolase, subfamily IIB</fullName>
    </recommendedName>
</protein>
<organism evidence="1 2">
    <name type="scientific">Clostridium acidisoli DSM 12555</name>
    <dbReference type="NCBI Taxonomy" id="1121291"/>
    <lineage>
        <taxon>Bacteria</taxon>
        <taxon>Bacillati</taxon>
        <taxon>Bacillota</taxon>
        <taxon>Clostridia</taxon>
        <taxon>Eubacteriales</taxon>
        <taxon>Clostridiaceae</taxon>
        <taxon>Clostridium</taxon>
    </lineage>
</organism>
<dbReference type="AlphaFoldDB" id="A0A1W1WX86"/>
<evidence type="ECO:0008006" key="3">
    <source>
        <dbReference type="Google" id="ProtNLM"/>
    </source>
</evidence>
<dbReference type="GO" id="GO:0005829">
    <property type="term" value="C:cytosol"/>
    <property type="evidence" value="ECO:0007669"/>
    <property type="project" value="TreeGrafter"/>
</dbReference>
<evidence type="ECO:0000313" key="2">
    <source>
        <dbReference type="Proteomes" id="UP000192468"/>
    </source>
</evidence>
<dbReference type="Gene3D" id="3.40.50.1000">
    <property type="entry name" value="HAD superfamily/HAD-like"/>
    <property type="match status" value="1"/>
</dbReference>
<dbReference type="NCBIfam" id="TIGR01484">
    <property type="entry name" value="HAD-SF-IIB"/>
    <property type="match status" value="1"/>
</dbReference>
<dbReference type="STRING" id="1121291.SAMN02745134_00025"/>
<dbReference type="EMBL" id="FWXH01000002">
    <property type="protein sequence ID" value="SMC16213.1"/>
    <property type="molecule type" value="Genomic_DNA"/>
</dbReference>
<keyword evidence="2" id="KW-1185">Reference proteome</keyword>